<dbReference type="InterPro" id="IPR013324">
    <property type="entry name" value="RNA_pol_sigma_r3/r4-like"/>
</dbReference>
<dbReference type="Pfam" id="PF04542">
    <property type="entry name" value="Sigma70_r2"/>
    <property type="match status" value="1"/>
</dbReference>
<dbReference type="InterPro" id="IPR000792">
    <property type="entry name" value="Tscrpt_reg_LuxR_C"/>
</dbReference>
<dbReference type="InterPro" id="IPR007627">
    <property type="entry name" value="RNA_pol_sigma70_r2"/>
</dbReference>
<evidence type="ECO:0000256" key="1">
    <source>
        <dbReference type="ARBA" id="ARBA00023015"/>
    </source>
</evidence>
<dbReference type="SUPFAM" id="SSF88946">
    <property type="entry name" value="Sigma2 domain of RNA polymerase sigma factors"/>
    <property type="match status" value="1"/>
</dbReference>
<feature type="domain" description="RNA polymerase sigma-70 region 2" evidence="6">
    <location>
        <begin position="29"/>
        <end position="76"/>
    </location>
</feature>
<dbReference type="PANTHER" id="PTHR30385">
    <property type="entry name" value="SIGMA FACTOR F FLAGELLAR"/>
    <property type="match status" value="1"/>
</dbReference>
<dbReference type="EMBL" id="JBHLUX010000001">
    <property type="protein sequence ID" value="MFC0469172.1"/>
    <property type="molecule type" value="Genomic_DNA"/>
</dbReference>
<comment type="caution">
    <text evidence="7">The sequence shown here is derived from an EMBL/GenBank/DDBJ whole genome shotgun (WGS) entry which is preliminary data.</text>
</comment>
<evidence type="ECO:0000256" key="2">
    <source>
        <dbReference type="ARBA" id="ARBA00023082"/>
    </source>
</evidence>
<keyword evidence="8" id="KW-1185">Reference proteome</keyword>
<sequence length="168" mass="19803">MNSKEKSFEEVLKMYQSIIKKQFVTLRLYKDYDEFYQIGCIALWNAYQNFNPEKGNFSAYAISYIRGRMMSALSKESIYSERHYYASDEMLEAVPSHLDEVPLESEFLEAYMTNLSEREKTWVYEAILLQKKSAEIANQYGVSPHTVRTWRKGALKKLRQNAKHINVL</sequence>
<evidence type="ECO:0000313" key="8">
    <source>
        <dbReference type="Proteomes" id="UP001589838"/>
    </source>
</evidence>
<dbReference type="Proteomes" id="UP001589838">
    <property type="component" value="Unassembled WGS sequence"/>
</dbReference>
<dbReference type="InterPro" id="IPR014284">
    <property type="entry name" value="RNA_pol_sigma-70_dom"/>
</dbReference>
<name>A0ABV6K8B5_9BACI</name>
<gene>
    <name evidence="7" type="ORF">ACFFHM_00955</name>
</gene>
<protein>
    <submittedName>
        <fullName evidence="7">Sigma-70 family RNA polymerase sigma factor</fullName>
    </submittedName>
</protein>
<reference evidence="7 8" key="1">
    <citation type="submission" date="2024-09" db="EMBL/GenBank/DDBJ databases">
        <authorList>
            <person name="Sun Q."/>
            <person name="Mori K."/>
        </authorList>
    </citation>
    <scope>NUCLEOTIDE SEQUENCE [LARGE SCALE GENOMIC DNA]</scope>
    <source>
        <strain evidence="7 8">NCAIM B.02610</strain>
    </source>
</reference>
<evidence type="ECO:0000259" key="6">
    <source>
        <dbReference type="Pfam" id="PF04542"/>
    </source>
</evidence>
<evidence type="ECO:0000259" key="5">
    <source>
        <dbReference type="Pfam" id="PF00196"/>
    </source>
</evidence>
<keyword evidence="4" id="KW-0804">Transcription</keyword>
<dbReference type="SUPFAM" id="SSF88659">
    <property type="entry name" value="Sigma3 and sigma4 domains of RNA polymerase sigma factors"/>
    <property type="match status" value="1"/>
</dbReference>
<dbReference type="Gene3D" id="1.10.10.10">
    <property type="entry name" value="Winged helix-like DNA-binding domain superfamily/Winged helix DNA-binding domain"/>
    <property type="match status" value="1"/>
</dbReference>
<organism evidence="7 8">
    <name type="scientific">Halalkalibacter kiskunsagensis</name>
    <dbReference type="NCBI Taxonomy" id="1548599"/>
    <lineage>
        <taxon>Bacteria</taxon>
        <taxon>Bacillati</taxon>
        <taxon>Bacillota</taxon>
        <taxon>Bacilli</taxon>
        <taxon>Bacillales</taxon>
        <taxon>Bacillaceae</taxon>
        <taxon>Halalkalibacter</taxon>
    </lineage>
</organism>
<evidence type="ECO:0000313" key="7">
    <source>
        <dbReference type="EMBL" id="MFC0469172.1"/>
    </source>
</evidence>
<accession>A0ABV6K8B5</accession>
<keyword evidence="2" id="KW-0731">Sigma factor</keyword>
<dbReference type="NCBIfam" id="TIGR02937">
    <property type="entry name" value="sigma70-ECF"/>
    <property type="match status" value="1"/>
</dbReference>
<dbReference type="Pfam" id="PF00196">
    <property type="entry name" value="GerE"/>
    <property type="match status" value="1"/>
</dbReference>
<feature type="domain" description="HTH luxR-type" evidence="5">
    <location>
        <begin position="114"/>
        <end position="159"/>
    </location>
</feature>
<evidence type="ECO:0000256" key="4">
    <source>
        <dbReference type="ARBA" id="ARBA00023163"/>
    </source>
</evidence>
<dbReference type="PANTHER" id="PTHR30385:SF4">
    <property type="entry name" value="RNA POLYMERASE SIGMA-E FACTOR"/>
    <property type="match status" value="1"/>
</dbReference>
<keyword evidence="1" id="KW-0805">Transcription regulation</keyword>
<dbReference type="RefSeq" id="WP_335958370.1">
    <property type="nucleotide sequence ID" value="NZ_JAXBLX010000001.1"/>
</dbReference>
<keyword evidence="3" id="KW-0238">DNA-binding</keyword>
<proteinExistence type="predicted"/>
<evidence type="ECO:0000256" key="3">
    <source>
        <dbReference type="ARBA" id="ARBA00023125"/>
    </source>
</evidence>
<dbReference type="InterPro" id="IPR013325">
    <property type="entry name" value="RNA_pol_sigma_r2"/>
</dbReference>
<dbReference type="Gene3D" id="1.10.1740.10">
    <property type="match status" value="1"/>
</dbReference>
<dbReference type="InterPro" id="IPR036388">
    <property type="entry name" value="WH-like_DNA-bd_sf"/>
</dbReference>